<dbReference type="Proteomes" id="UP000027138">
    <property type="component" value="Unassembled WGS sequence"/>
</dbReference>
<sequence>METITNNPIVQTSSLQLPPTCKQYLTDKIDNLVEISHIPDSTQIQNSLVPILNPYAVFKRSPSLSQQYVTLEIPDHVISEWKKQKYTHLHFGAIRLVLSYHGRQGLPVTARLSLLDTRYYVVIGTIATTLNAGSIVLTFFPNFNMSLEDPRLSTALKVQVQIIGAEQDAETISATLHHQIVYRLQDHAINLQTPGILHSDALFIFVDGSPTPTIVQTPRQLPHEELEKLIPSAWITNYEKLDQLPQPVQQQDPIFVRQLDKSVRISFLPPSSEPRHSVSLI</sequence>
<dbReference type="AlphaFoldDB" id="A0A067JGD5"/>
<dbReference type="EMBL" id="KK915351">
    <property type="protein sequence ID" value="KDP22907.1"/>
    <property type="molecule type" value="Genomic_DNA"/>
</dbReference>
<dbReference type="InterPro" id="IPR053098">
    <property type="entry name" value="Petuviruses_polyprotein"/>
</dbReference>
<dbReference type="Pfam" id="PF01107">
    <property type="entry name" value="MP"/>
    <property type="match status" value="1"/>
</dbReference>
<keyword evidence="1" id="KW-0812">Transmembrane</keyword>
<dbReference type="PANTHER" id="PTHR48435:SF1">
    <property type="entry name" value="POLYPROTEIN"/>
    <property type="match status" value="1"/>
</dbReference>
<keyword evidence="1" id="KW-0472">Membrane</keyword>
<organism evidence="2 3">
    <name type="scientific">Jatropha curcas</name>
    <name type="common">Barbados nut</name>
    <dbReference type="NCBI Taxonomy" id="180498"/>
    <lineage>
        <taxon>Eukaryota</taxon>
        <taxon>Viridiplantae</taxon>
        <taxon>Streptophyta</taxon>
        <taxon>Embryophyta</taxon>
        <taxon>Tracheophyta</taxon>
        <taxon>Spermatophyta</taxon>
        <taxon>Magnoliopsida</taxon>
        <taxon>eudicotyledons</taxon>
        <taxon>Gunneridae</taxon>
        <taxon>Pentapetalae</taxon>
        <taxon>rosids</taxon>
        <taxon>fabids</taxon>
        <taxon>Malpighiales</taxon>
        <taxon>Euphorbiaceae</taxon>
        <taxon>Crotonoideae</taxon>
        <taxon>Jatropheae</taxon>
        <taxon>Jatropha</taxon>
    </lineage>
</organism>
<accession>A0A067JGD5</accession>
<gene>
    <name evidence="2" type="ORF">JCGZ_01845</name>
</gene>
<proteinExistence type="predicted"/>
<evidence type="ECO:0008006" key="4">
    <source>
        <dbReference type="Google" id="ProtNLM"/>
    </source>
</evidence>
<evidence type="ECO:0000256" key="1">
    <source>
        <dbReference type="SAM" id="Phobius"/>
    </source>
</evidence>
<evidence type="ECO:0000313" key="3">
    <source>
        <dbReference type="Proteomes" id="UP000027138"/>
    </source>
</evidence>
<dbReference type="PANTHER" id="PTHR48435">
    <property type="entry name" value="POLYPROTEIN"/>
    <property type="match status" value="1"/>
</dbReference>
<keyword evidence="1" id="KW-1133">Transmembrane helix</keyword>
<keyword evidence="3" id="KW-1185">Reference proteome</keyword>
<reference evidence="2 3" key="1">
    <citation type="journal article" date="2014" name="PLoS ONE">
        <title>Global Analysis of Gene Expression Profiles in Physic Nut (Jatropha curcas L.) Seedlings Exposed to Salt Stress.</title>
        <authorList>
            <person name="Zhang L."/>
            <person name="Zhang C."/>
            <person name="Wu P."/>
            <person name="Chen Y."/>
            <person name="Li M."/>
            <person name="Jiang H."/>
            <person name="Wu G."/>
        </authorList>
    </citation>
    <scope>NUCLEOTIDE SEQUENCE [LARGE SCALE GENOMIC DNA]</scope>
    <source>
        <strain evidence="3">cv. GZQX0401</strain>
        <tissue evidence="2">Young leaves</tissue>
    </source>
</reference>
<feature type="transmembrane region" description="Helical" evidence="1">
    <location>
        <begin position="119"/>
        <end position="140"/>
    </location>
</feature>
<protein>
    <recommendedName>
        <fullName evidence="4">Polyprotein</fullName>
    </recommendedName>
</protein>
<dbReference type="InterPro" id="IPR028919">
    <property type="entry name" value="Viral_movement"/>
</dbReference>
<dbReference type="OrthoDB" id="1717943at2759"/>
<evidence type="ECO:0000313" key="2">
    <source>
        <dbReference type="EMBL" id="KDP22907.1"/>
    </source>
</evidence>
<name>A0A067JGD5_JATCU</name>